<keyword evidence="2" id="KW-1185">Reference proteome</keyword>
<proteinExistence type="predicted"/>
<evidence type="ECO:0000313" key="1">
    <source>
        <dbReference type="EMBL" id="CAL1271055.1"/>
    </source>
</evidence>
<dbReference type="AlphaFoldDB" id="A0AAV1ZLA5"/>
<accession>A0AAV1ZLA5</accession>
<dbReference type="Proteomes" id="UP001497382">
    <property type="component" value="Unassembled WGS sequence"/>
</dbReference>
<organism evidence="1 2">
    <name type="scientific">Larinioides sclopetarius</name>
    <dbReference type="NCBI Taxonomy" id="280406"/>
    <lineage>
        <taxon>Eukaryota</taxon>
        <taxon>Metazoa</taxon>
        <taxon>Ecdysozoa</taxon>
        <taxon>Arthropoda</taxon>
        <taxon>Chelicerata</taxon>
        <taxon>Arachnida</taxon>
        <taxon>Araneae</taxon>
        <taxon>Araneomorphae</taxon>
        <taxon>Entelegynae</taxon>
        <taxon>Araneoidea</taxon>
        <taxon>Araneidae</taxon>
        <taxon>Larinioides</taxon>
    </lineage>
</organism>
<comment type="caution">
    <text evidence="1">The sequence shown here is derived from an EMBL/GenBank/DDBJ whole genome shotgun (WGS) entry which is preliminary data.</text>
</comment>
<protein>
    <submittedName>
        <fullName evidence="1">Uncharacterized protein</fullName>
    </submittedName>
</protein>
<reference evidence="1 2" key="1">
    <citation type="submission" date="2024-04" db="EMBL/GenBank/DDBJ databases">
        <authorList>
            <person name="Rising A."/>
            <person name="Reimegard J."/>
            <person name="Sonavane S."/>
            <person name="Akerstrom W."/>
            <person name="Nylinder S."/>
            <person name="Hedman E."/>
            <person name="Kallberg Y."/>
        </authorList>
    </citation>
    <scope>NUCLEOTIDE SEQUENCE [LARGE SCALE GENOMIC DNA]</scope>
</reference>
<sequence length="222" mass="26100">MDVTKTQYEHCLKKFCVPGTFCHEFFATYQQHGILAAQDLVHNRIFRVIDNLKLKLPSLTFADSVQFIHSKIVFAKQEIEKAFGKFIGDKIISKIADYGKEVENRLRQKIIEFIDNMFDHINSIFSGDEDYRIAKSLASEATRKIKNVWRDREEITKRSIQTVKDDIKENAKKIIQEHIQVEEFDTKRGDVRFSFRQPLGAAEVQILKNELRTINRIFLIYR</sequence>
<name>A0AAV1ZLA5_9ARAC</name>
<dbReference type="EMBL" id="CAXIEN010000052">
    <property type="protein sequence ID" value="CAL1271055.1"/>
    <property type="molecule type" value="Genomic_DNA"/>
</dbReference>
<evidence type="ECO:0000313" key="2">
    <source>
        <dbReference type="Proteomes" id="UP001497382"/>
    </source>
</evidence>
<gene>
    <name evidence="1" type="ORF">LARSCL_LOCUS5628</name>
</gene>